<evidence type="ECO:0000313" key="2">
    <source>
        <dbReference type="EMBL" id="KAK8601842.1"/>
    </source>
</evidence>
<keyword evidence="1" id="KW-1133">Transmembrane helix</keyword>
<sequence>MDLNTSINPRITLHSFNQIPLTSLYVFGSFISFLVSVSSKYLIGKLWSNDEAKQHRARFASVGIGMLFASGSSLSAWLVEVRRLKLIHKFPDYEEQGGSLFDDRVPESKRYFAVPFSLSVMGIGSFVGAAAALVARDWFGDYPRFDKYLEMLAILNIAVVPVYVFSSFMFDWNISEKIEIEEVEDRDVEIEEDDGRDDLNY</sequence>
<keyword evidence="3" id="KW-1185">Reference proteome</keyword>
<feature type="transmembrane region" description="Helical" evidence="1">
    <location>
        <begin position="111"/>
        <end position="136"/>
    </location>
</feature>
<keyword evidence="1" id="KW-0812">Transmembrane</keyword>
<gene>
    <name evidence="2" type="ORF">V6N12_051666</name>
</gene>
<evidence type="ECO:0000313" key="3">
    <source>
        <dbReference type="Proteomes" id="UP001472677"/>
    </source>
</evidence>
<feature type="transmembrane region" description="Helical" evidence="1">
    <location>
        <begin position="21"/>
        <end position="39"/>
    </location>
</feature>
<dbReference type="InterPro" id="IPR036259">
    <property type="entry name" value="MFS_trans_sf"/>
</dbReference>
<feature type="transmembrane region" description="Helical" evidence="1">
    <location>
        <begin position="148"/>
        <end position="170"/>
    </location>
</feature>
<feature type="transmembrane region" description="Helical" evidence="1">
    <location>
        <begin position="59"/>
        <end position="79"/>
    </location>
</feature>
<protein>
    <submittedName>
        <fullName evidence="2">Uncharacterized protein</fullName>
    </submittedName>
</protein>
<comment type="caution">
    <text evidence="2">The sequence shown here is derived from an EMBL/GenBank/DDBJ whole genome shotgun (WGS) entry which is preliminary data.</text>
</comment>
<dbReference type="Gene3D" id="1.20.1250.20">
    <property type="entry name" value="MFS general substrate transporter like domains"/>
    <property type="match status" value="1"/>
</dbReference>
<organism evidence="2 3">
    <name type="scientific">Hibiscus sabdariffa</name>
    <name type="common">roselle</name>
    <dbReference type="NCBI Taxonomy" id="183260"/>
    <lineage>
        <taxon>Eukaryota</taxon>
        <taxon>Viridiplantae</taxon>
        <taxon>Streptophyta</taxon>
        <taxon>Embryophyta</taxon>
        <taxon>Tracheophyta</taxon>
        <taxon>Spermatophyta</taxon>
        <taxon>Magnoliopsida</taxon>
        <taxon>eudicotyledons</taxon>
        <taxon>Gunneridae</taxon>
        <taxon>Pentapetalae</taxon>
        <taxon>rosids</taxon>
        <taxon>malvids</taxon>
        <taxon>Malvales</taxon>
        <taxon>Malvaceae</taxon>
        <taxon>Malvoideae</taxon>
        <taxon>Hibiscus</taxon>
    </lineage>
</organism>
<name>A0ABR2GG05_9ROSI</name>
<dbReference type="EMBL" id="JBBPBM010000001">
    <property type="protein sequence ID" value="KAK8601842.1"/>
    <property type="molecule type" value="Genomic_DNA"/>
</dbReference>
<dbReference type="Proteomes" id="UP001472677">
    <property type="component" value="Unassembled WGS sequence"/>
</dbReference>
<proteinExistence type="predicted"/>
<accession>A0ABR2GG05</accession>
<reference evidence="2 3" key="1">
    <citation type="journal article" date="2024" name="G3 (Bethesda)">
        <title>Genome assembly of Hibiscus sabdariffa L. provides insights into metabolisms of medicinal natural products.</title>
        <authorList>
            <person name="Kim T."/>
        </authorList>
    </citation>
    <scope>NUCLEOTIDE SEQUENCE [LARGE SCALE GENOMIC DNA]</scope>
    <source>
        <strain evidence="2">TK-2024</strain>
        <tissue evidence="2">Old leaves</tissue>
    </source>
</reference>
<keyword evidence="1" id="KW-0472">Membrane</keyword>
<evidence type="ECO:0000256" key="1">
    <source>
        <dbReference type="SAM" id="Phobius"/>
    </source>
</evidence>